<protein>
    <recommendedName>
        <fullName evidence="1">TonB C-terminal domain-containing protein</fullName>
    </recommendedName>
</protein>
<dbReference type="InterPro" id="IPR037682">
    <property type="entry name" value="TonB_C"/>
</dbReference>
<dbReference type="GO" id="GO:0055085">
    <property type="term" value="P:transmembrane transport"/>
    <property type="evidence" value="ECO:0007669"/>
    <property type="project" value="InterPro"/>
</dbReference>
<organism evidence="2">
    <name type="scientific">bioreactor metagenome</name>
    <dbReference type="NCBI Taxonomy" id="1076179"/>
    <lineage>
        <taxon>unclassified sequences</taxon>
        <taxon>metagenomes</taxon>
        <taxon>ecological metagenomes</taxon>
    </lineage>
</organism>
<proteinExistence type="predicted"/>
<dbReference type="GO" id="GO:0031992">
    <property type="term" value="F:energy transducer activity"/>
    <property type="evidence" value="ECO:0007669"/>
    <property type="project" value="TreeGrafter"/>
</dbReference>
<gene>
    <name evidence="2" type="ORF">SDC9_47515</name>
</gene>
<feature type="domain" description="TonB C-terminal" evidence="1">
    <location>
        <begin position="71"/>
        <end position="135"/>
    </location>
</feature>
<name>A0A644WBS2_9ZZZZ</name>
<evidence type="ECO:0000259" key="1">
    <source>
        <dbReference type="Pfam" id="PF03544"/>
    </source>
</evidence>
<dbReference type="PANTHER" id="PTHR33446">
    <property type="entry name" value="PROTEIN TONB-RELATED"/>
    <property type="match status" value="1"/>
</dbReference>
<accession>A0A644WBS2</accession>
<reference evidence="2" key="1">
    <citation type="submission" date="2019-08" db="EMBL/GenBank/DDBJ databases">
        <authorList>
            <person name="Kucharzyk K."/>
            <person name="Murdoch R.W."/>
            <person name="Higgins S."/>
            <person name="Loffler F."/>
        </authorList>
    </citation>
    <scope>NUCLEOTIDE SEQUENCE</scope>
</reference>
<dbReference type="Gene3D" id="3.30.1150.10">
    <property type="match status" value="1"/>
</dbReference>
<evidence type="ECO:0000313" key="2">
    <source>
        <dbReference type="EMBL" id="MPM01276.1"/>
    </source>
</evidence>
<sequence>MKVLFSVFYVLLAWPVLSQNNSESCKPYSVVSQDSIIYLLTDSMPEFVGGTDSLFSFFNKNINLSGEEECYGTVFISFIVQSDGNISSAEVLKGICEKYDSEALRLILTMPAWIPGSCNGKKVPVRLVLPVRFKLY</sequence>
<dbReference type="InterPro" id="IPR051045">
    <property type="entry name" value="TonB-dependent_transducer"/>
</dbReference>
<dbReference type="PANTHER" id="PTHR33446:SF2">
    <property type="entry name" value="PROTEIN TONB"/>
    <property type="match status" value="1"/>
</dbReference>
<dbReference type="GO" id="GO:0098797">
    <property type="term" value="C:plasma membrane protein complex"/>
    <property type="evidence" value="ECO:0007669"/>
    <property type="project" value="TreeGrafter"/>
</dbReference>
<dbReference type="SUPFAM" id="SSF74653">
    <property type="entry name" value="TolA/TonB C-terminal domain"/>
    <property type="match status" value="1"/>
</dbReference>
<dbReference type="Pfam" id="PF03544">
    <property type="entry name" value="TonB_C"/>
    <property type="match status" value="1"/>
</dbReference>
<dbReference type="AlphaFoldDB" id="A0A644WBS2"/>
<dbReference type="EMBL" id="VSSQ01000785">
    <property type="protein sequence ID" value="MPM01276.1"/>
    <property type="molecule type" value="Genomic_DNA"/>
</dbReference>
<comment type="caution">
    <text evidence="2">The sequence shown here is derived from an EMBL/GenBank/DDBJ whole genome shotgun (WGS) entry which is preliminary data.</text>
</comment>